<protein>
    <submittedName>
        <fullName evidence="12">Uncharacterized protein</fullName>
    </submittedName>
</protein>
<keyword evidence="5" id="KW-0677">Repeat</keyword>
<dbReference type="PANTHER" id="PTHR45671:SF12">
    <property type="entry name" value="MITOCHONDRIAL PHOSPHATE CARRIER PROTEIN"/>
    <property type="match status" value="1"/>
</dbReference>
<comment type="similarity">
    <text evidence="2 11">Belongs to the mitochondrial carrier (TC 2.A.29) family.</text>
</comment>
<dbReference type="EMBL" id="KN823228">
    <property type="protein sequence ID" value="KIO19324.1"/>
    <property type="molecule type" value="Genomic_DNA"/>
</dbReference>
<dbReference type="HOGENOM" id="CLU_2497763_0_0_1"/>
<keyword evidence="3 11" id="KW-0813">Transport</keyword>
<dbReference type="GO" id="GO:0005743">
    <property type="term" value="C:mitochondrial inner membrane"/>
    <property type="evidence" value="ECO:0007669"/>
    <property type="project" value="UniProtKB-SubCell"/>
</dbReference>
<dbReference type="Proteomes" id="UP000054248">
    <property type="component" value="Unassembled WGS sequence"/>
</dbReference>
<evidence type="ECO:0000256" key="2">
    <source>
        <dbReference type="ARBA" id="ARBA00006375"/>
    </source>
</evidence>
<dbReference type="SUPFAM" id="SSF103506">
    <property type="entry name" value="Mitochondrial carrier"/>
    <property type="match status" value="1"/>
</dbReference>
<dbReference type="GO" id="GO:0005315">
    <property type="term" value="F:phosphate transmembrane transporter activity"/>
    <property type="evidence" value="ECO:0007669"/>
    <property type="project" value="InterPro"/>
</dbReference>
<keyword evidence="7" id="KW-1133">Transmembrane helix</keyword>
<dbReference type="Pfam" id="PF00153">
    <property type="entry name" value="Mito_carr"/>
    <property type="match status" value="1"/>
</dbReference>
<comment type="subcellular location">
    <subcellularLocation>
        <location evidence="1">Mitochondrion inner membrane</location>
        <topology evidence="1">Multi-pass membrane protein</topology>
    </subcellularLocation>
</comment>
<organism evidence="12 13">
    <name type="scientific">Tulasnella calospora MUT 4182</name>
    <dbReference type="NCBI Taxonomy" id="1051891"/>
    <lineage>
        <taxon>Eukaryota</taxon>
        <taxon>Fungi</taxon>
        <taxon>Dikarya</taxon>
        <taxon>Basidiomycota</taxon>
        <taxon>Agaricomycotina</taxon>
        <taxon>Agaricomycetes</taxon>
        <taxon>Cantharellales</taxon>
        <taxon>Tulasnellaceae</taxon>
        <taxon>Tulasnella</taxon>
    </lineage>
</organism>
<dbReference type="GO" id="GO:1990547">
    <property type="term" value="P:mitochondrial phosphate ion transmembrane transport"/>
    <property type="evidence" value="ECO:0007669"/>
    <property type="project" value="InterPro"/>
</dbReference>
<dbReference type="InterPro" id="IPR023395">
    <property type="entry name" value="MCP_dom_sf"/>
</dbReference>
<dbReference type="InterPro" id="IPR044677">
    <property type="entry name" value="SLC25A3/Pic2/Mir1-like"/>
</dbReference>
<sequence>MAGFAAAIISQPADTLLSKINKTKALPGETITGRLIKMAGQLGAKGLFTGMGARLVMVGTLTAGQFAIYGDIKRALGATAGVEIAKVTVS</sequence>
<dbReference type="AlphaFoldDB" id="A0A0C3Q780"/>
<proteinExistence type="inferred from homology"/>
<gene>
    <name evidence="12" type="ORF">M407DRAFT_246200</name>
</gene>
<keyword evidence="8" id="KW-0496">Mitochondrion</keyword>
<evidence type="ECO:0000256" key="3">
    <source>
        <dbReference type="ARBA" id="ARBA00022448"/>
    </source>
</evidence>
<accession>A0A0C3Q780</accession>
<evidence type="ECO:0000256" key="8">
    <source>
        <dbReference type="ARBA" id="ARBA00023128"/>
    </source>
</evidence>
<evidence type="ECO:0000256" key="6">
    <source>
        <dbReference type="ARBA" id="ARBA00022792"/>
    </source>
</evidence>
<dbReference type="Gene3D" id="1.50.40.10">
    <property type="entry name" value="Mitochondrial carrier domain"/>
    <property type="match status" value="1"/>
</dbReference>
<dbReference type="STRING" id="1051891.A0A0C3Q780"/>
<evidence type="ECO:0000256" key="5">
    <source>
        <dbReference type="ARBA" id="ARBA00022737"/>
    </source>
</evidence>
<dbReference type="InterPro" id="IPR018108">
    <property type="entry name" value="MCP_transmembrane"/>
</dbReference>
<evidence type="ECO:0000256" key="7">
    <source>
        <dbReference type="ARBA" id="ARBA00022989"/>
    </source>
</evidence>
<evidence type="ECO:0000256" key="9">
    <source>
        <dbReference type="ARBA" id="ARBA00023136"/>
    </source>
</evidence>
<dbReference type="PANTHER" id="PTHR45671">
    <property type="entry name" value="SOLUTE CARRIER FAMILY 25 (MITOCHONDRIAL CARRIER PHOSPHATE CARRIER), MEMBER 3, LIKE-RELATED-RELATED"/>
    <property type="match status" value="1"/>
</dbReference>
<keyword evidence="6" id="KW-0999">Mitochondrion inner membrane</keyword>
<reference evidence="13" key="2">
    <citation type="submission" date="2015-01" db="EMBL/GenBank/DDBJ databases">
        <title>Evolutionary Origins and Diversification of the Mycorrhizal Mutualists.</title>
        <authorList>
            <consortium name="DOE Joint Genome Institute"/>
            <consortium name="Mycorrhizal Genomics Consortium"/>
            <person name="Kohler A."/>
            <person name="Kuo A."/>
            <person name="Nagy L.G."/>
            <person name="Floudas D."/>
            <person name="Copeland A."/>
            <person name="Barry K.W."/>
            <person name="Cichocki N."/>
            <person name="Veneault-Fourrey C."/>
            <person name="LaButti K."/>
            <person name="Lindquist E.A."/>
            <person name="Lipzen A."/>
            <person name="Lundell T."/>
            <person name="Morin E."/>
            <person name="Murat C."/>
            <person name="Riley R."/>
            <person name="Ohm R."/>
            <person name="Sun H."/>
            <person name="Tunlid A."/>
            <person name="Henrissat B."/>
            <person name="Grigoriev I.V."/>
            <person name="Hibbett D.S."/>
            <person name="Martin F."/>
        </authorList>
    </citation>
    <scope>NUCLEOTIDE SEQUENCE [LARGE SCALE GENOMIC DNA]</scope>
    <source>
        <strain evidence="13">MUT 4182</strain>
    </source>
</reference>
<dbReference type="PROSITE" id="PS50920">
    <property type="entry name" value="SOLCAR"/>
    <property type="match status" value="1"/>
</dbReference>
<keyword evidence="4 10" id="KW-0812">Transmembrane</keyword>
<evidence type="ECO:0000313" key="13">
    <source>
        <dbReference type="Proteomes" id="UP000054248"/>
    </source>
</evidence>
<evidence type="ECO:0000256" key="1">
    <source>
        <dbReference type="ARBA" id="ARBA00004448"/>
    </source>
</evidence>
<evidence type="ECO:0000256" key="10">
    <source>
        <dbReference type="PROSITE-ProRule" id="PRU00282"/>
    </source>
</evidence>
<evidence type="ECO:0000256" key="4">
    <source>
        <dbReference type="ARBA" id="ARBA00022692"/>
    </source>
</evidence>
<keyword evidence="13" id="KW-1185">Reference proteome</keyword>
<feature type="repeat" description="Solcar" evidence="10">
    <location>
        <begin position="1"/>
        <end position="75"/>
    </location>
</feature>
<name>A0A0C3Q780_9AGAM</name>
<dbReference type="OrthoDB" id="427452at2759"/>
<evidence type="ECO:0000313" key="12">
    <source>
        <dbReference type="EMBL" id="KIO19324.1"/>
    </source>
</evidence>
<keyword evidence="9 10" id="KW-0472">Membrane</keyword>
<evidence type="ECO:0000256" key="11">
    <source>
        <dbReference type="RuleBase" id="RU000488"/>
    </source>
</evidence>
<reference evidence="12 13" key="1">
    <citation type="submission" date="2014-04" db="EMBL/GenBank/DDBJ databases">
        <authorList>
            <consortium name="DOE Joint Genome Institute"/>
            <person name="Kuo A."/>
            <person name="Girlanda M."/>
            <person name="Perotto S."/>
            <person name="Kohler A."/>
            <person name="Nagy L.G."/>
            <person name="Floudas D."/>
            <person name="Copeland A."/>
            <person name="Barry K.W."/>
            <person name="Cichocki N."/>
            <person name="Veneault-Fourrey C."/>
            <person name="LaButti K."/>
            <person name="Lindquist E.A."/>
            <person name="Lipzen A."/>
            <person name="Lundell T."/>
            <person name="Morin E."/>
            <person name="Murat C."/>
            <person name="Sun H."/>
            <person name="Tunlid A."/>
            <person name="Henrissat B."/>
            <person name="Grigoriev I.V."/>
            <person name="Hibbett D.S."/>
            <person name="Martin F."/>
            <person name="Nordberg H.P."/>
            <person name="Cantor M.N."/>
            <person name="Hua S.X."/>
        </authorList>
    </citation>
    <scope>NUCLEOTIDE SEQUENCE [LARGE SCALE GENOMIC DNA]</scope>
    <source>
        <strain evidence="12 13">MUT 4182</strain>
    </source>
</reference>